<dbReference type="PANTHER" id="PTHR43441:SF2">
    <property type="entry name" value="FAMILY ACETYLTRANSFERASE, PUTATIVE (AFU_ORTHOLOGUE AFUA_7G00850)-RELATED"/>
    <property type="match status" value="1"/>
</dbReference>
<dbReference type="PROSITE" id="PS51186">
    <property type="entry name" value="GNAT"/>
    <property type="match status" value="1"/>
</dbReference>
<dbReference type="eggNOG" id="COG1670">
    <property type="taxonomic scope" value="Bacteria"/>
</dbReference>
<dbReference type="RefSeq" id="WP_006063010.1">
    <property type="nucleotide sequence ID" value="NZ_KB290828.1"/>
</dbReference>
<dbReference type="Gene3D" id="3.40.630.30">
    <property type="match status" value="1"/>
</dbReference>
<protein>
    <submittedName>
        <fullName evidence="2">Acetyltransferase, GNAT family</fullName>
    </submittedName>
</protein>
<feature type="domain" description="N-acetyltransferase" evidence="1">
    <location>
        <begin position="18"/>
        <end position="180"/>
    </location>
</feature>
<comment type="caution">
    <text evidence="2">The sequence shown here is derived from an EMBL/GenBank/DDBJ whole genome shotgun (WGS) entry which is preliminary data.</text>
</comment>
<evidence type="ECO:0000259" key="1">
    <source>
        <dbReference type="PROSITE" id="PS51186"/>
    </source>
</evidence>
<accession>L1MKB9</accession>
<dbReference type="STRING" id="1035195.HMPREF9997_00766"/>
<gene>
    <name evidence="2" type="ORF">HMPREF9997_00766</name>
</gene>
<evidence type="ECO:0000313" key="2">
    <source>
        <dbReference type="EMBL" id="EKX91394.1"/>
    </source>
</evidence>
<dbReference type="InterPro" id="IPR016181">
    <property type="entry name" value="Acyl_CoA_acyltransferase"/>
</dbReference>
<dbReference type="EMBL" id="AMEM01000012">
    <property type="protein sequence ID" value="EKX91394.1"/>
    <property type="molecule type" value="Genomic_DNA"/>
</dbReference>
<reference evidence="2 3" key="1">
    <citation type="submission" date="2012-05" db="EMBL/GenBank/DDBJ databases">
        <authorList>
            <person name="Weinstock G."/>
            <person name="Sodergren E."/>
            <person name="Lobos E.A."/>
            <person name="Fulton L."/>
            <person name="Fulton R."/>
            <person name="Courtney L."/>
            <person name="Fronick C."/>
            <person name="O'Laughlin M."/>
            <person name="Godfrey J."/>
            <person name="Wilson R.M."/>
            <person name="Miner T."/>
            <person name="Farmer C."/>
            <person name="Delehaunty K."/>
            <person name="Cordes M."/>
            <person name="Minx P."/>
            <person name="Tomlinson C."/>
            <person name="Chen J."/>
            <person name="Wollam A."/>
            <person name="Pepin K.H."/>
            <person name="Bhonagiri V."/>
            <person name="Zhang X."/>
            <person name="Suruliraj S."/>
            <person name="Warren W."/>
            <person name="Mitreva M."/>
            <person name="Mardis E.R."/>
            <person name="Wilson R.K."/>
        </authorList>
    </citation>
    <scope>NUCLEOTIDE SEQUENCE [LARGE SCALE GENOMIC DNA]</scope>
    <source>
        <strain evidence="2 3">F0235</strain>
    </source>
</reference>
<dbReference type="GO" id="GO:0005737">
    <property type="term" value="C:cytoplasm"/>
    <property type="evidence" value="ECO:0007669"/>
    <property type="project" value="TreeGrafter"/>
</dbReference>
<dbReference type="InterPro" id="IPR051908">
    <property type="entry name" value="Ribosomal_N-acetyltransferase"/>
</dbReference>
<dbReference type="AlphaFoldDB" id="L1MKB9"/>
<evidence type="ECO:0000313" key="3">
    <source>
        <dbReference type="Proteomes" id="UP000010445"/>
    </source>
</evidence>
<dbReference type="GO" id="GO:1990189">
    <property type="term" value="F:protein N-terminal-serine acetyltransferase activity"/>
    <property type="evidence" value="ECO:0007669"/>
    <property type="project" value="TreeGrafter"/>
</dbReference>
<keyword evidence="2" id="KW-0808">Transferase</keyword>
<dbReference type="OrthoDB" id="9795188at2"/>
<organism evidence="2 3">
    <name type="scientific">Corynebacterium durum F0235</name>
    <dbReference type="NCBI Taxonomy" id="1035195"/>
    <lineage>
        <taxon>Bacteria</taxon>
        <taxon>Bacillati</taxon>
        <taxon>Actinomycetota</taxon>
        <taxon>Actinomycetes</taxon>
        <taxon>Mycobacteriales</taxon>
        <taxon>Corynebacteriaceae</taxon>
        <taxon>Corynebacterium</taxon>
    </lineage>
</organism>
<dbReference type="PATRIC" id="fig|1035195.3.peg.684"/>
<dbReference type="Pfam" id="PF13302">
    <property type="entry name" value="Acetyltransf_3"/>
    <property type="match status" value="1"/>
</dbReference>
<sequence length="212" mass="24213">MSDFSWPIPFTPLSNERVALRALRIEDADAVYEAAIDPQMQRFTPIPLEYSRSMAVEFINKHSRPQSSLVWAIELADNPGRYAGNIMLKLQSEKNRNVLADYNTAPWARRRGTMTQALQLVLDHAFNNYIHRVELRATLDNTPSRTVAERNGFVFEGVARDSEYIRGDFHDVVVYAKIASDHQLMPPKAYNSPQLQSAFTQGSPVPVRNFRF</sequence>
<dbReference type="HOGENOM" id="CLU_013985_3_4_11"/>
<dbReference type="Proteomes" id="UP000010445">
    <property type="component" value="Unassembled WGS sequence"/>
</dbReference>
<dbReference type="GO" id="GO:0008999">
    <property type="term" value="F:protein-N-terminal-alanine acetyltransferase activity"/>
    <property type="evidence" value="ECO:0007669"/>
    <property type="project" value="TreeGrafter"/>
</dbReference>
<keyword evidence="3" id="KW-1185">Reference proteome</keyword>
<dbReference type="PANTHER" id="PTHR43441">
    <property type="entry name" value="RIBOSOMAL-PROTEIN-SERINE ACETYLTRANSFERASE"/>
    <property type="match status" value="1"/>
</dbReference>
<dbReference type="SUPFAM" id="SSF55729">
    <property type="entry name" value="Acyl-CoA N-acyltransferases (Nat)"/>
    <property type="match status" value="1"/>
</dbReference>
<proteinExistence type="predicted"/>
<dbReference type="InterPro" id="IPR000182">
    <property type="entry name" value="GNAT_dom"/>
</dbReference>
<name>L1MKB9_9CORY</name>